<evidence type="ECO:0000313" key="2">
    <source>
        <dbReference type="EMBL" id="CAI6355548.1"/>
    </source>
</evidence>
<evidence type="ECO:0000259" key="1">
    <source>
        <dbReference type="Pfam" id="PF16013"/>
    </source>
</evidence>
<dbReference type="AlphaFoldDB" id="A0AAV0WI73"/>
<gene>
    <name evidence="2" type="ORF">MEUPH1_LOCUS11386</name>
</gene>
<dbReference type="PANTHER" id="PTHR21115">
    <property type="entry name" value="GH06117P-RELATED"/>
    <property type="match status" value="1"/>
</dbReference>
<name>A0AAV0WI73_9HEMI</name>
<dbReference type="Proteomes" id="UP001160148">
    <property type="component" value="Unassembled WGS sequence"/>
</dbReference>
<sequence>MDGNQENANKKALQLIRHLEFLQYSFFDGRPEWTTIKKDDLKLFMAYTYYDYPLNDEHNNDLKDIDGENLNDIFMLYNNEVQKSILTIVKKIEKFIPNDQSCSLEVGVTITYSICKKKCKLLDTTNACCISPDKDIIHQWKLIRIKVNSQVLFVDFIAGRTYKNWDDYMENNTLPEGNIFYPKSGVYDETNSLIPFTTPASRKGKQILKNVDLSMRLANAVGGASLMYGLLNPMTAPLVILSAASIGSSSIWEAGREIQNLIDIYRHKQCLTVSQLCKEWVKLSLTITGAVTALLPVKAIASVSTEVKVITNASRLGKSMDLLQKGVSITRYSLEIIHTTLNIMDKKSKLRWEDALSLSLDLFIITGSLAPIKDIKNIMIGMSSEAVWLPIFKTMETFPYYLSQHFWKSVYFFKMHFDVFTERVVMFRMGKLTLDNLLFAWQKIYHLMNVYQKQLAALDNSDLLRHVVDCVVADERVKYVLRSQHILKLLDGLHREAVKRSGTHRALAKYCVDRIMQEAKKLSSLHDDSLVESARLGEMRSKVNEEFCKMFGLDNCSMDQYVKWAIFEVGRDPAALLAEYKEHTLLPENKYDDQLLYSDTLSTDRLVKAYSLLAPCHALDIESCVGFANMLYPQPHGYRNHEFVQSPDENISFLVLSGEIVFFGVELFDGEPKMNVCFYS</sequence>
<comment type="caution">
    <text evidence="2">The sequence shown here is derived from an EMBL/GenBank/DDBJ whole genome shotgun (WGS) entry which is preliminary data.</text>
</comment>
<dbReference type="Pfam" id="PF16013">
    <property type="entry name" value="DUF4781"/>
    <property type="match status" value="1"/>
</dbReference>
<dbReference type="EMBL" id="CARXXK010000002">
    <property type="protein sequence ID" value="CAI6355548.1"/>
    <property type="molecule type" value="Genomic_DNA"/>
</dbReference>
<accession>A0AAV0WI73</accession>
<protein>
    <recommendedName>
        <fullName evidence="1">DUF4781 domain-containing protein</fullName>
    </recommendedName>
</protein>
<evidence type="ECO:0000313" key="3">
    <source>
        <dbReference type="Proteomes" id="UP001160148"/>
    </source>
</evidence>
<proteinExistence type="predicted"/>
<reference evidence="2 3" key="1">
    <citation type="submission" date="2023-01" db="EMBL/GenBank/DDBJ databases">
        <authorList>
            <person name="Whitehead M."/>
        </authorList>
    </citation>
    <scope>NUCLEOTIDE SEQUENCE [LARGE SCALE GENOMIC DNA]</scope>
</reference>
<feature type="domain" description="DUF4781" evidence="1">
    <location>
        <begin position="127"/>
        <end position="378"/>
    </location>
</feature>
<dbReference type="PANTHER" id="PTHR21115:SF0">
    <property type="entry name" value="GH06117P-RELATED"/>
    <property type="match status" value="1"/>
</dbReference>
<keyword evidence="3" id="KW-1185">Reference proteome</keyword>
<dbReference type="InterPro" id="IPR031962">
    <property type="entry name" value="DUF4781"/>
</dbReference>
<organism evidence="2 3">
    <name type="scientific">Macrosiphum euphorbiae</name>
    <name type="common">potato aphid</name>
    <dbReference type="NCBI Taxonomy" id="13131"/>
    <lineage>
        <taxon>Eukaryota</taxon>
        <taxon>Metazoa</taxon>
        <taxon>Ecdysozoa</taxon>
        <taxon>Arthropoda</taxon>
        <taxon>Hexapoda</taxon>
        <taxon>Insecta</taxon>
        <taxon>Pterygota</taxon>
        <taxon>Neoptera</taxon>
        <taxon>Paraneoptera</taxon>
        <taxon>Hemiptera</taxon>
        <taxon>Sternorrhyncha</taxon>
        <taxon>Aphidomorpha</taxon>
        <taxon>Aphidoidea</taxon>
        <taxon>Aphididae</taxon>
        <taxon>Macrosiphini</taxon>
        <taxon>Macrosiphum</taxon>
    </lineage>
</organism>